<reference evidence="2" key="1">
    <citation type="submission" date="2022-07" db="EMBL/GenBank/DDBJ databases">
        <authorList>
            <person name="Macas J."/>
            <person name="Novak P."/>
            <person name="Neumann P."/>
        </authorList>
    </citation>
    <scope>NUCLEOTIDE SEQUENCE</scope>
</reference>
<evidence type="ECO:0000256" key="1">
    <source>
        <dbReference type="SAM" id="Phobius"/>
    </source>
</evidence>
<dbReference type="Proteomes" id="UP001152523">
    <property type="component" value="Unassembled WGS sequence"/>
</dbReference>
<proteinExistence type="predicted"/>
<organism evidence="2 3">
    <name type="scientific">Cuscuta epithymum</name>
    <dbReference type="NCBI Taxonomy" id="186058"/>
    <lineage>
        <taxon>Eukaryota</taxon>
        <taxon>Viridiplantae</taxon>
        <taxon>Streptophyta</taxon>
        <taxon>Embryophyta</taxon>
        <taxon>Tracheophyta</taxon>
        <taxon>Spermatophyta</taxon>
        <taxon>Magnoliopsida</taxon>
        <taxon>eudicotyledons</taxon>
        <taxon>Gunneridae</taxon>
        <taxon>Pentapetalae</taxon>
        <taxon>asterids</taxon>
        <taxon>lamiids</taxon>
        <taxon>Solanales</taxon>
        <taxon>Convolvulaceae</taxon>
        <taxon>Cuscuteae</taxon>
        <taxon>Cuscuta</taxon>
        <taxon>Cuscuta subgen. Cuscuta</taxon>
    </lineage>
</organism>
<comment type="caution">
    <text evidence="2">The sequence shown here is derived from an EMBL/GenBank/DDBJ whole genome shotgun (WGS) entry which is preliminary data.</text>
</comment>
<keyword evidence="3" id="KW-1185">Reference proteome</keyword>
<gene>
    <name evidence="2" type="ORF">CEPIT_LOCUS2745</name>
</gene>
<evidence type="ECO:0000313" key="3">
    <source>
        <dbReference type="Proteomes" id="UP001152523"/>
    </source>
</evidence>
<evidence type="ECO:0000313" key="2">
    <source>
        <dbReference type="EMBL" id="CAH9068434.1"/>
    </source>
</evidence>
<dbReference type="EMBL" id="CAMAPF010000015">
    <property type="protein sequence ID" value="CAH9068434.1"/>
    <property type="molecule type" value="Genomic_DNA"/>
</dbReference>
<keyword evidence="1" id="KW-1133">Transmembrane helix</keyword>
<dbReference type="AlphaFoldDB" id="A0AAV0C8H7"/>
<protein>
    <submittedName>
        <fullName evidence="2">Uncharacterized protein</fullName>
    </submittedName>
</protein>
<keyword evidence="1" id="KW-0812">Transmembrane</keyword>
<name>A0AAV0C8H7_9ASTE</name>
<sequence>MYLIVNTRPDIVYVVSCLSFYMSNPVMPHWNASKWLLRCLKAIVKHGLIFAKCLDGNVLNGYQDSNYVNGRDNMKSTTSYVFTLCGCCINGKSQMQRTISLSTIESEYVATTEAFKGVTLLFTQIVSLSVNFVKILCFMIGLSTLMLGST</sequence>
<feature type="transmembrane region" description="Helical" evidence="1">
    <location>
        <begin position="125"/>
        <end position="147"/>
    </location>
</feature>
<keyword evidence="1" id="KW-0472">Membrane</keyword>
<dbReference type="PANTHER" id="PTHR11439">
    <property type="entry name" value="GAG-POL-RELATED RETROTRANSPOSON"/>
    <property type="match status" value="1"/>
</dbReference>
<accession>A0AAV0C8H7</accession>